<dbReference type="GO" id="GO:0051864">
    <property type="term" value="F:histone H3K36 demethylase activity"/>
    <property type="evidence" value="ECO:0007669"/>
    <property type="project" value="TreeGrafter"/>
</dbReference>
<sequence length="805" mass="91230">MEEKKSKKTEEGGETPRHREVEMTKKKKRTAEKFCKIKSKNHSRNHPILAVRNPEPNTLFALILAALHSSDSSSSSSHLISLCLNRLRRSLPHNAFPTAILSLLPILLKSECDNIARKAVELVGAASLVSLEMNELIALEDGIIVGLISLIESSARGLSMAACHAVLDLSTTLVGRLRLLEFSVLEKLLTLFVAAKEVHVIESSAQMSLPAVICLSCNVKDNVSCSRIVFENEDSSILLLEATLLLINSCSIKQLEEIPKNLSENLVVHLKGMWEKVHTFMLCDTWSCLGDNFVSNIRANDMAQSIFRLCMDDYQCGEHPNVKQIKESIFDLGKMNFEQFIFDYWEASPLLLRGTSKASLPEDYIFRSLAKAFQSREMPSFIPPMLENLTSCPPIASDKLDIFHFLEEVGDHIGCPIIYDQDIRVVKTHHSKGELHYFVQKFSSCSSQDPHILHVNEIRKCKEAYNDGYTIALRGMEFRFKNIATIADGLASLFGQPSAGVNMYLTPPDSQGLSRHSDDHCVFVCQLSGTKEWKIFPRSRVHLPRLYESKYSPEVENEPLGGSEHFLLKEGDVLYIPRGFPHEARTTMDEDGSGFSLHLTLAIEIEPPFEWEGFVHVALNHWRRKHREFHQPSNGSTSLNMHVMSVNLLHVAVMLIGEIDPTFRKACLIGQTSLSTVTERSIALNQRGIFQHLISRINDESKFADLEYLEMAVQKHENLFQRLQWLQHLSKEGEMLESQESSIFAVDRSYVLQFCSLHKHTLKGAFLEVKSKFCEEIVVEDVEQEYKMLLDRYKKGNLGMNFSMF</sequence>
<name>A0AAV1CTE0_OLDCO</name>
<gene>
    <name evidence="6" type="ORF">OLC1_LOCUS8645</name>
</gene>
<keyword evidence="3" id="KW-0539">Nucleus</keyword>
<dbReference type="SUPFAM" id="SSF51197">
    <property type="entry name" value="Clavaminate synthase-like"/>
    <property type="match status" value="1"/>
</dbReference>
<keyword evidence="2 3" id="KW-0408">Iron</keyword>
<dbReference type="Gene3D" id="2.60.120.650">
    <property type="entry name" value="Cupin"/>
    <property type="match status" value="1"/>
</dbReference>
<comment type="subcellular location">
    <subcellularLocation>
        <location evidence="3">Nucleus</location>
    </subcellularLocation>
</comment>
<dbReference type="PANTHER" id="PTHR13096">
    <property type="entry name" value="MINA53 MYC INDUCED NUCLEAR ANTIGEN"/>
    <property type="match status" value="1"/>
</dbReference>
<evidence type="ECO:0000256" key="2">
    <source>
        <dbReference type="ARBA" id="ARBA00023004"/>
    </source>
</evidence>
<dbReference type="Proteomes" id="UP001161247">
    <property type="component" value="Chromosome 3"/>
</dbReference>
<keyword evidence="3" id="KW-0804">Transcription</keyword>
<keyword evidence="3" id="KW-0805">Transcription regulation</keyword>
<dbReference type="CDD" id="cd02208">
    <property type="entry name" value="cupin_RmlC-like"/>
    <property type="match status" value="1"/>
</dbReference>
<dbReference type="InterPro" id="IPR003347">
    <property type="entry name" value="JmjC_dom"/>
</dbReference>
<feature type="region of interest" description="Disordered" evidence="4">
    <location>
        <begin position="1"/>
        <end position="30"/>
    </location>
</feature>
<dbReference type="EMBL" id="OX459120">
    <property type="protein sequence ID" value="CAI9098438.1"/>
    <property type="molecule type" value="Genomic_DNA"/>
</dbReference>
<keyword evidence="3" id="KW-0560">Oxidoreductase</keyword>
<dbReference type="GO" id="GO:0005506">
    <property type="term" value="F:iron ion binding"/>
    <property type="evidence" value="ECO:0007669"/>
    <property type="project" value="UniProtKB-UniRule"/>
</dbReference>
<keyword evidence="7" id="KW-1185">Reference proteome</keyword>
<feature type="compositionally biased region" description="Basic and acidic residues" evidence="4">
    <location>
        <begin position="1"/>
        <end position="24"/>
    </location>
</feature>
<dbReference type="PANTHER" id="PTHR13096:SF9">
    <property type="entry name" value="BIFUNCTIONAL LYSINE-SPECIFIC DEMETHYLASE AND HISTIDYL-HYDROXYLASE"/>
    <property type="match status" value="1"/>
</dbReference>
<feature type="domain" description="JmjC" evidence="5">
    <location>
        <begin position="477"/>
        <end position="600"/>
    </location>
</feature>
<accession>A0AAV1CTE0</accession>
<dbReference type="AlphaFoldDB" id="A0AAV1CTE0"/>
<evidence type="ECO:0000259" key="5">
    <source>
        <dbReference type="Pfam" id="PF08007"/>
    </source>
</evidence>
<protein>
    <recommendedName>
        <fullName evidence="3">Bifunctional lysine-specific demethylase and histidyl-hydroxylase</fullName>
        <ecNumber evidence="3">1.14.11.-</ecNumber>
    </recommendedName>
</protein>
<keyword evidence="3" id="KW-0223">Dioxygenase</keyword>
<dbReference type="GO" id="GO:0032453">
    <property type="term" value="F:histone H3K4 demethylase activity"/>
    <property type="evidence" value="ECO:0007669"/>
    <property type="project" value="TreeGrafter"/>
</dbReference>
<evidence type="ECO:0000256" key="1">
    <source>
        <dbReference type="ARBA" id="ARBA00022723"/>
    </source>
</evidence>
<comment type="cofactor">
    <cofactor evidence="3">
        <name>Fe(2+)</name>
        <dbReference type="ChEBI" id="CHEBI:29033"/>
    </cofactor>
    <text evidence="3">Binds 1 Fe(2+) ion per subunit.</text>
</comment>
<evidence type="ECO:0000256" key="4">
    <source>
        <dbReference type="SAM" id="MobiDB-lite"/>
    </source>
</evidence>
<dbReference type="InterPro" id="IPR039994">
    <property type="entry name" value="NO66-like"/>
</dbReference>
<comment type="similarity">
    <text evidence="3">Belongs to the ROX family.</text>
</comment>
<reference evidence="6" key="1">
    <citation type="submission" date="2023-03" db="EMBL/GenBank/DDBJ databases">
        <authorList>
            <person name="Julca I."/>
        </authorList>
    </citation>
    <scope>NUCLEOTIDE SEQUENCE</scope>
</reference>
<organism evidence="6 7">
    <name type="scientific">Oldenlandia corymbosa var. corymbosa</name>
    <dbReference type="NCBI Taxonomy" id="529605"/>
    <lineage>
        <taxon>Eukaryota</taxon>
        <taxon>Viridiplantae</taxon>
        <taxon>Streptophyta</taxon>
        <taxon>Embryophyta</taxon>
        <taxon>Tracheophyta</taxon>
        <taxon>Spermatophyta</taxon>
        <taxon>Magnoliopsida</taxon>
        <taxon>eudicotyledons</taxon>
        <taxon>Gunneridae</taxon>
        <taxon>Pentapetalae</taxon>
        <taxon>asterids</taxon>
        <taxon>lamiids</taxon>
        <taxon>Gentianales</taxon>
        <taxon>Rubiaceae</taxon>
        <taxon>Rubioideae</taxon>
        <taxon>Spermacoceae</taxon>
        <taxon>Hedyotis-Oldenlandia complex</taxon>
        <taxon>Oldenlandia</taxon>
    </lineage>
</organism>
<comment type="function">
    <text evidence="3">Oxygenase that can act as both a histone lysine demethylase and a ribosomal histidine hydroxylase.</text>
</comment>
<evidence type="ECO:0000313" key="7">
    <source>
        <dbReference type="Proteomes" id="UP001161247"/>
    </source>
</evidence>
<dbReference type="GO" id="GO:0005730">
    <property type="term" value="C:nucleolus"/>
    <property type="evidence" value="ECO:0007669"/>
    <property type="project" value="TreeGrafter"/>
</dbReference>
<dbReference type="Pfam" id="PF08007">
    <property type="entry name" value="JmjC_2"/>
    <property type="match status" value="1"/>
</dbReference>
<dbReference type="EC" id="1.14.11.-" evidence="3"/>
<proteinExistence type="inferred from homology"/>
<evidence type="ECO:0000256" key="3">
    <source>
        <dbReference type="RuleBase" id="RU366061"/>
    </source>
</evidence>
<evidence type="ECO:0000313" key="6">
    <source>
        <dbReference type="EMBL" id="CAI9098438.1"/>
    </source>
</evidence>
<keyword evidence="1 3" id="KW-0479">Metal-binding</keyword>